<proteinExistence type="inferred from homology"/>
<dbReference type="Pfam" id="PF05456">
    <property type="entry name" value="eIF_4EBP"/>
    <property type="match status" value="1"/>
</dbReference>
<keyword evidence="2" id="KW-0810">Translation regulation</keyword>
<evidence type="ECO:0000256" key="1">
    <source>
        <dbReference type="ARBA" id="ARBA00005480"/>
    </source>
</evidence>
<reference evidence="5" key="1">
    <citation type="submission" date="2024-01" db="EMBL/GenBank/DDBJ databases">
        <title>GRCr8: a new rat reference genome assembly contstructed from accurate long reads and long range scaffolding.</title>
        <authorList>
            <person name="Doris P.A."/>
            <person name="Kalbfleisch T."/>
            <person name="Li K."/>
            <person name="Howe K."/>
            <person name="Wood J."/>
        </authorList>
    </citation>
    <scope>NUCLEOTIDE SEQUENCE [LARGE SCALE GENOMIC DNA]</scope>
    <source>
        <strain evidence="5">Brown Norway</strain>
    </source>
</reference>
<evidence type="ECO:0000256" key="4">
    <source>
        <dbReference type="SAM" id="MobiDB-lite"/>
    </source>
</evidence>
<comment type="similarity">
    <text evidence="1">Belongs to the eIF4E-binding protein family.</text>
</comment>
<reference evidence="5" key="3">
    <citation type="submission" date="2025-09" db="UniProtKB">
        <authorList>
            <consortium name="Ensembl"/>
        </authorList>
    </citation>
    <scope>IDENTIFICATION</scope>
    <source>
        <strain evidence="5">Brown Norway</strain>
    </source>
</reference>
<evidence type="ECO:0000313" key="6">
    <source>
        <dbReference type="Proteomes" id="UP000002494"/>
    </source>
</evidence>
<evidence type="ECO:0000313" key="5">
    <source>
        <dbReference type="Ensembl" id="ENSRNOP00000102364.1"/>
    </source>
</evidence>
<evidence type="ECO:0000256" key="2">
    <source>
        <dbReference type="ARBA" id="ARBA00022845"/>
    </source>
</evidence>
<protein>
    <submittedName>
        <fullName evidence="5">Eukaryotic translation initiation factor 4E binding protein 1</fullName>
    </submittedName>
</protein>
<dbReference type="PANTHER" id="PTHR12669">
    <property type="entry name" value="EUKARYOTIC TRANSLATION INITIATION FACTOR 4E-BINDING PROTEIN"/>
    <property type="match status" value="1"/>
</dbReference>
<gene>
    <name evidence="5" type="primary">Eif4ebp1</name>
</gene>
<dbReference type="PANTHER" id="PTHR12669:SF14">
    <property type="entry name" value="EUKARYOTIC TRANSLATION INITIATION FACTOR 4E-BINDING PROTEIN 1"/>
    <property type="match status" value="1"/>
</dbReference>
<accession>A0ABK0LLQ7</accession>
<keyword evidence="6" id="KW-1185">Reference proteome</keyword>
<feature type="compositionally biased region" description="Low complexity" evidence="4">
    <location>
        <begin position="43"/>
        <end position="58"/>
    </location>
</feature>
<feature type="region of interest" description="Disordered" evidence="4">
    <location>
        <begin position="1"/>
        <end position="61"/>
    </location>
</feature>
<keyword evidence="3" id="KW-0652">Protein synthesis inhibitor</keyword>
<dbReference type="GeneTree" id="ENSGT00940000159932"/>
<dbReference type="InterPro" id="IPR008606">
    <property type="entry name" value="EIF4EBP"/>
</dbReference>
<evidence type="ECO:0000256" key="3">
    <source>
        <dbReference type="ARBA" id="ARBA00023193"/>
    </source>
</evidence>
<dbReference type="Proteomes" id="UP000002494">
    <property type="component" value="Chromosome 16"/>
</dbReference>
<dbReference type="Ensembl" id="ENSRNOT00000164901.1">
    <property type="protein sequence ID" value="ENSRNOP00000102364.1"/>
    <property type="gene ID" value="ENSRNOG00000081081.1"/>
</dbReference>
<reference evidence="5" key="2">
    <citation type="submission" date="2025-08" db="UniProtKB">
        <authorList>
            <consortium name="Ensembl"/>
        </authorList>
    </citation>
    <scope>IDENTIFICATION</scope>
    <source>
        <strain evidence="5">Brown Norway</strain>
    </source>
</reference>
<feature type="compositionally biased region" description="Polar residues" evidence="4">
    <location>
        <begin position="1"/>
        <end position="12"/>
    </location>
</feature>
<feature type="compositionally biased region" description="Polar residues" evidence="4">
    <location>
        <begin position="33"/>
        <end position="42"/>
    </location>
</feature>
<sequence>MSAGSSCSQTPSRAIPTRRVALGDGVQLPPGDYSTTPGGTLFSTTPGGRRGPGSRATSGAGGYAGIRSLTCDGEGAIRGFGSWTERTRGVGKAEGSPSRLPAFWVWWSVVRRPGCKLPTLEFSWETPQSALSIQIGTLPGPPCA</sequence>
<name>A0ABK0LLQ7_RAT</name>
<organism evidence="5 6">
    <name type="scientific">Rattus norvegicus</name>
    <name type="common">Rat</name>
    <dbReference type="NCBI Taxonomy" id="10116"/>
    <lineage>
        <taxon>Eukaryota</taxon>
        <taxon>Metazoa</taxon>
        <taxon>Chordata</taxon>
        <taxon>Craniata</taxon>
        <taxon>Vertebrata</taxon>
        <taxon>Euteleostomi</taxon>
        <taxon>Mammalia</taxon>
        <taxon>Eutheria</taxon>
        <taxon>Euarchontoglires</taxon>
        <taxon>Glires</taxon>
        <taxon>Rodentia</taxon>
        <taxon>Myomorpha</taxon>
        <taxon>Muroidea</taxon>
        <taxon>Muridae</taxon>
        <taxon>Murinae</taxon>
        <taxon>Rattus</taxon>
    </lineage>
</organism>